<dbReference type="InterPro" id="IPR029058">
    <property type="entry name" value="AB_hydrolase_fold"/>
</dbReference>
<dbReference type="PATRIC" id="fig|1279009.4.peg.1088"/>
<comment type="caution">
    <text evidence="2">The sequence shown here is derived from an EMBL/GenBank/DDBJ whole genome shotgun (WGS) entry which is preliminary data.</text>
</comment>
<dbReference type="Gene3D" id="3.40.50.1820">
    <property type="entry name" value="alpha/beta hydrolase"/>
    <property type="match status" value="1"/>
</dbReference>
<feature type="domain" description="Peptidase S9 prolyl oligopeptidase catalytic" evidence="1">
    <location>
        <begin position="1"/>
        <end position="65"/>
    </location>
</feature>
<accession>M7NZQ4</accession>
<proteinExistence type="predicted"/>
<dbReference type="SUPFAM" id="SSF53474">
    <property type="entry name" value="alpha/beta-Hydrolases"/>
    <property type="match status" value="1"/>
</dbReference>
<keyword evidence="3" id="KW-1185">Reference proteome</keyword>
<dbReference type="InterPro" id="IPR001375">
    <property type="entry name" value="Peptidase_S9_cat"/>
</dbReference>
<dbReference type="Pfam" id="PF00326">
    <property type="entry name" value="Peptidase_S9"/>
    <property type="match status" value="1"/>
</dbReference>
<name>M7NZQ4_9BACT</name>
<dbReference type="EMBL" id="AODQ01000017">
    <property type="protein sequence ID" value="EMR03829.1"/>
    <property type="molecule type" value="Genomic_DNA"/>
</dbReference>
<dbReference type="AlphaFoldDB" id="M7NZQ4"/>
<protein>
    <submittedName>
        <fullName evidence="2">Prolyl oligopeptidase family protein</fullName>
    </submittedName>
</protein>
<dbReference type="Proteomes" id="UP000011910">
    <property type="component" value="Unassembled WGS sequence"/>
</dbReference>
<gene>
    <name evidence="2" type="ORF">ADICEAN_01072</name>
</gene>
<organism evidence="2 3">
    <name type="scientific">Cesiribacter andamanensis AMV16</name>
    <dbReference type="NCBI Taxonomy" id="1279009"/>
    <lineage>
        <taxon>Bacteria</taxon>
        <taxon>Pseudomonadati</taxon>
        <taxon>Bacteroidota</taxon>
        <taxon>Cytophagia</taxon>
        <taxon>Cytophagales</taxon>
        <taxon>Cesiribacteraceae</taxon>
        <taxon>Cesiribacter</taxon>
    </lineage>
</organism>
<reference evidence="2 3" key="1">
    <citation type="journal article" date="2013" name="Genome Announc.">
        <title>Draft Genome Sequence of Cesiribacter andamanensis Strain AMV16T, Isolated from a Soil Sample from a Mud Volcano in the Andaman Islands, India.</title>
        <authorList>
            <person name="Shivaji S."/>
            <person name="Ara S."/>
            <person name="Begum Z."/>
            <person name="Srinivas T.N."/>
            <person name="Singh A."/>
            <person name="Kumar Pinnaka A."/>
        </authorList>
    </citation>
    <scope>NUCLEOTIDE SEQUENCE [LARGE SCALE GENOMIC DNA]</scope>
    <source>
        <strain evidence="2 3">AMV16</strain>
    </source>
</reference>
<dbReference type="OrthoDB" id="9812921at2"/>
<dbReference type="eggNOG" id="COG1506">
    <property type="taxonomic scope" value="Bacteria"/>
</dbReference>
<dbReference type="STRING" id="1279009.ADICEAN_01072"/>
<dbReference type="GO" id="GO:0008236">
    <property type="term" value="F:serine-type peptidase activity"/>
    <property type="evidence" value="ECO:0007669"/>
    <property type="project" value="InterPro"/>
</dbReference>
<evidence type="ECO:0000259" key="1">
    <source>
        <dbReference type="Pfam" id="PF00326"/>
    </source>
</evidence>
<dbReference type="GO" id="GO:0006508">
    <property type="term" value="P:proteolysis"/>
    <property type="evidence" value="ECO:0007669"/>
    <property type="project" value="InterPro"/>
</dbReference>
<evidence type="ECO:0000313" key="3">
    <source>
        <dbReference type="Proteomes" id="UP000011910"/>
    </source>
</evidence>
<sequence length="68" mass="7502">MVLQGAKDPPVLQVESDEIVAAVKKNGVPVEYVLFEDKGHGIVKKENEIEGYGKVLQFLDTHLKKANP</sequence>
<evidence type="ECO:0000313" key="2">
    <source>
        <dbReference type="EMBL" id="EMR03829.1"/>
    </source>
</evidence>